<dbReference type="GeneID" id="87823409"/>
<organism evidence="2 3">
    <name type="scientific">Parathielavia appendiculata</name>
    <dbReference type="NCBI Taxonomy" id="2587402"/>
    <lineage>
        <taxon>Eukaryota</taxon>
        <taxon>Fungi</taxon>
        <taxon>Dikarya</taxon>
        <taxon>Ascomycota</taxon>
        <taxon>Pezizomycotina</taxon>
        <taxon>Sordariomycetes</taxon>
        <taxon>Sordariomycetidae</taxon>
        <taxon>Sordariales</taxon>
        <taxon>Chaetomiaceae</taxon>
        <taxon>Parathielavia</taxon>
    </lineage>
</organism>
<name>A0AAN6Z682_9PEZI</name>
<keyword evidence="1" id="KW-1133">Transmembrane helix</keyword>
<dbReference type="Proteomes" id="UP001302602">
    <property type="component" value="Unassembled WGS sequence"/>
</dbReference>
<keyword evidence="1" id="KW-0472">Membrane</keyword>
<evidence type="ECO:0000313" key="3">
    <source>
        <dbReference type="Proteomes" id="UP001302602"/>
    </source>
</evidence>
<keyword evidence="1" id="KW-0812">Transmembrane</keyword>
<feature type="transmembrane region" description="Helical" evidence="1">
    <location>
        <begin position="142"/>
        <end position="164"/>
    </location>
</feature>
<dbReference type="AlphaFoldDB" id="A0AAN6Z682"/>
<proteinExistence type="predicted"/>
<sequence>MDGEGFIISYSGGLTTPTFLGGSRLWDGWSDFVVGPNSPSARRRLSAVHQFHIYSTLPVFQDGGQNSWVGFSTFGKFIMRLFSRNVGIAFSPRHINNCLSSLRVPAFGQGPTALLCICWKGSSYRRRMRSLLAAGRKRRERLCFILFYLFSINNVITLYIYIYILAGWRPVRLDNDALTSRGQTELPADSGIAEA</sequence>
<evidence type="ECO:0000313" key="2">
    <source>
        <dbReference type="EMBL" id="KAK4126098.1"/>
    </source>
</evidence>
<gene>
    <name evidence="2" type="ORF">N657DRAFT_291948</name>
</gene>
<dbReference type="RefSeq" id="XP_062649869.1">
    <property type="nucleotide sequence ID" value="XM_062786641.1"/>
</dbReference>
<reference evidence="2" key="2">
    <citation type="submission" date="2023-05" db="EMBL/GenBank/DDBJ databases">
        <authorList>
            <consortium name="Lawrence Berkeley National Laboratory"/>
            <person name="Steindorff A."/>
            <person name="Hensen N."/>
            <person name="Bonometti L."/>
            <person name="Westerberg I."/>
            <person name="Brannstrom I.O."/>
            <person name="Guillou S."/>
            <person name="Cros-Aarteil S."/>
            <person name="Calhoun S."/>
            <person name="Haridas S."/>
            <person name="Kuo A."/>
            <person name="Mondo S."/>
            <person name="Pangilinan J."/>
            <person name="Riley R."/>
            <person name="Labutti K."/>
            <person name="Andreopoulos B."/>
            <person name="Lipzen A."/>
            <person name="Chen C."/>
            <person name="Yanf M."/>
            <person name="Daum C."/>
            <person name="Ng V."/>
            <person name="Clum A."/>
            <person name="Ohm R."/>
            <person name="Martin F."/>
            <person name="Silar P."/>
            <person name="Natvig D."/>
            <person name="Lalanne C."/>
            <person name="Gautier V."/>
            <person name="Ament-Velasquez S.L."/>
            <person name="Kruys A."/>
            <person name="Hutchinson M.I."/>
            <person name="Powell A.J."/>
            <person name="Barry K."/>
            <person name="Miller A.N."/>
            <person name="Grigoriev I.V."/>
            <person name="Debuchy R."/>
            <person name="Gladieux P."/>
            <person name="Thoren M.H."/>
            <person name="Johannesson H."/>
        </authorList>
    </citation>
    <scope>NUCLEOTIDE SEQUENCE</scope>
    <source>
        <strain evidence="2">CBS 731.68</strain>
    </source>
</reference>
<accession>A0AAN6Z682</accession>
<comment type="caution">
    <text evidence="2">The sequence shown here is derived from an EMBL/GenBank/DDBJ whole genome shotgun (WGS) entry which is preliminary data.</text>
</comment>
<evidence type="ECO:0000256" key="1">
    <source>
        <dbReference type="SAM" id="Phobius"/>
    </source>
</evidence>
<dbReference type="EMBL" id="MU853225">
    <property type="protein sequence ID" value="KAK4126098.1"/>
    <property type="molecule type" value="Genomic_DNA"/>
</dbReference>
<reference evidence="2" key="1">
    <citation type="journal article" date="2023" name="Mol. Phylogenet. Evol.">
        <title>Genome-scale phylogeny and comparative genomics of the fungal order Sordariales.</title>
        <authorList>
            <person name="Hensen N."/>
            <person name="Bonometti L."/>
            <person name="Westerberg I."/>
            <person name="Brannstrom I.O."/>
            <person name="Guillou S."/>
            <person name="Cros-Aarteil S."/>
            <person name="Calhoun S."/>
            <person name="Haridas S."/>
            <person name="Kuo A."/>
            <person name="Mondo S."/>
            <person name="Pangilinan J."/>
            <person name="Riley R."/>
            <person name="LaButti K."/>
            <person name="Andreopoulos B."/>
            <person name="Lipzen A."/>
            <person name="Chen C."/>
            <person name="Yan M."/>
            <person name="Daum C."/>
            <person name="Ng V."/>
            <person name="Clum A."/>
            <person name="Steindorff A."/>
            <person name="Ohm R.A."/>
            <person name="Martin F."/>
            <person name="Silar P."/>
            <person name="Natvig D.O."/>
            <person name="Lalanne C."/>
            <person name="Gautier V."/>
            <person name="Ament-Velasquez S.L."/>
            <person name="Kruys A."/>
            <person name="Hutchinson M.I."/>
            <person name="Powell A.J."/>
            <person name="Barry K."/>
            <person name="Miller A.N."/>
            <person name="Grigoriev I.V."/>
            <person name="Debuchy R."/>
            <person name="Gladieux P."/>
            <person name="Hiltunen Thoren M."/>
            <person name="Johannesson H."/>
        </authorList>
    </citation>
    <scope>NUCLEOTIDE SEQUENCE</scope>
    <source>
        <strain evidence="2">CBS 731.68</strain>
    </source>
</reference>
<protein>
    <submittedName>
        <fullName evidence="2">Uncharacterized protein</fullName>
    </submittedName>
</protein>
<keyword evidence="3" id="KW-1185">Reference proteome</keyword>